<name>A0A812UZR2_9DINO</name>
<organism evidence="1 2">
    <name type="scientific">Symbiodinium natans</name>
    <dbReference type="NCBI Taxonomy" id="878477"/>
    <lineage>
        <taxon>Eukaryota</taxon>
        <taxon>Sar</taxon>
        <taxon>Alveolata</taxon>
        <taxon>Dinophyceae</taxon>
        <taxon>Suessiales</taxon>
        <taxon>Symbiodiniaceae</taxon>
        <taxon>Symbiodinium</taxon>
    </lineage>
</organism>
<accession>A0A812UZR2</accession>
<reference evidence="1" key="1">
    <citation type="submission" date="2021-02" db="EMBL/GenBank/DDBJ databases">
        <authorList>
            <person name="Dougan E. K."/>
            <person name="Rhodes N."/>
            <person name="Thang M."/>
            <person name="Chan C."/>
        </authorList>
    </citation>
    <scope>NUCLEOTIDE SEQUENCE</scope>
</reference>
<dbReference type="InterPro" id="IPR057481">
    <property type="entry name" value="Decapeptide"/>
</dbReference>
<comment type="caution">
    <text evidence="1">The sequence shown here is derived from an EMBL/GenBank/DDBJ whole genome shotgun (WGS) entry which is preliminary data.</text>
</comment>
<dbReference type="OrthoDB" id="443613at2759"/>
<dbReference type="AlphaFoldDB" id="A0A812UZR2"/>
<keyword evidence="2" id="KW-1185">Reference proteome</keyword>
<dbReference type="Proteomes" id="UP000604046">
    <property type="component" value="Unassembled WGS sequence"/>
</dbReference>
<protein>
    <submittedName>
        <fullName evidence="1">Scn2a protein</fullName>
    </submittedName>
</protein>
<dbReference type="EMBL" id="CAJNDS010002778">
    <property type="protein sequence ID" value="CAE7593333.1"/>
    <property type="molecule type" value="Genomic_DNA"/>
</dbReference>
<gene>
    <name evidence="1" type="primary">Scn2a</name>
    <name evidence="1" type="ORF">SNAT2548_LOCUS33774</name>
</gene>
<sequence>MQNALPAAKEMESEELEDAATVVKLLKAAGFSAAAISALGHPAAALRLAGFELGELRALGLDTSGLRLAGYSAKAMQAAGYTVLELKKAGYSARQLKDMGLSAYELKLLSFKATVKRSNEQTNALADELRRNDLHAALPSFKAEQMREADFPAHELLAVGYSSEDLPLGSQILEYRLHHFAPDLKHS</sequence>
<evidence type="ECO:0000313" key="2">
    <source>
        <dbReference type="Proteomes" id="UP000604046"/>
    </source>
</evidence>
<evidence type="ECO:0000313" key="1">
    <source>
        <dbReference type="EMBL" id="CAE7593333.1"/>
    </source>
</evidence>
<dbReference type="Pfam" id="PF25296">
    <property type="entry name" value="Decapeptide"/>
    <property type="match status" value="1"/>
</dbReference>
<proteinExistence type="predicted"/>